<feature type="region of interest" description="Disordered" evidence="1">
    <location>
        <begin position="428"/>
        <end position="460"/>
    </location>
</feature>
<keyword evidence="3" id="KW-1185">Reference proteome</keyword>
<gene>
    <name evidence="2" type="ORF">GIY23_04640</name>
</gene>
<dbReference type="EMBL" id="CP045929">
    <property type="protein sequence ID" value="QGK68918.1"/>
    <property type="molecule type" value="Genomic_DNA"/>
</dbReference>
<evidence type="ECO:0000313" key="3">
    <source>
        <dbReference type="Proteomes" id="UP000371041"/>
    </source>
</evidence>
<feature type="compositionally biased region" description="Basic residues" evidence="1">
    <location>
        <begin position="440"/>
        <end position="460"/>
    </location>
</feature>
<dbReference type="Proteomes" id="UP000371041">
    <property type="component" value="Chromosome"/>
</dbReference>
<proteinExistence type="predicted"/>
<dbReference type="KEGG" id="sace:GIY23_04640"/>
<dbReference type="RefSeq" id="WP_154075521.1">
    <property type="nucleotide sequence ID" value="NZ_CP045929.1"/>
</dbReference>
<accession>A0A5Q3Q2U9</accession>
<sequence length="460" mass="51479">MTYVVVLSKSELESIEKKLDAEQKLTKALRYSLRPVDSSPQLALVCSASDTTPKIYHLARIGMVIRPSGNQVGAVDKTITIDPLRSCNEPIDLTSEQGILRHLSSQTQKDVHQALNSAEDTTISRASTDELIKALRAHAPSMSYMLDWLIALGSPSKLDPGTAEDRAWQEQQDALGTLVRTADFPVSAVAAWNRPDNPNAPYLSGLIPEPSESSLIEHDARTTVSDPYQFLGIRDDPKFRCDLHVFAASDGRTLEVANVNATPVESRLGADMVYYHKQTNSFVLVQYKRLRTDRNLYVDKQFRSQLDRLGEIANLSSEPRTPDDWRLGTDPCFVKLAHWPTHRPNDPRQPADGMYLPLSYVRLLLEDDRITGRNGGKILGYDTIDRYMVTTQFTNLVQHGLCGTVGTTIEELRSIVESRAQQGHSVVVGIEHSNENARSRQNRSRARGKPPRRKGKKRSR</sequence>
<dbReference type="AlphaFoldDB" id="A0A5Q3Q2U9"/>
<name>A0A5Q3Q2U9_9PSEU</name>
<protein>
    <submittedName>
        <fullName evidence="2">Uncharacterized protein</fullName>
    </submittedName>
</protein>
<evidence type="ECO:0000313" key="2">
    <source>
        <dbReference type="EMBL" id="QGK68918.1"/>
    </source>
</evidence>
<evidence type="ECO:0000256" key="1">
    <source>
        <dbReference type="SAM" id="MobiDB-lite"/>
    </source>
</evidence>
<organism evidence="2 3">
    <name type="scientific">Allosaccharopolyspora coralli</name>
    <dbReference type="NCBI Taxonomy" id="2665642"/>
    <lineage>
        <taxon>Bacteria</taxon>
        <taxon>Bacillati</taxon>
        <taxon>Actinomycetota</taxon>
        <taxon>Actinomycetes</taxon>
        <taxon>Pseudonocardiales</taxon>
        <taxon>Pseudonocardiaceae</taxon>
        <taxon>Allosaccharopolyspora</taxon>
    </lineage>
</organism>
<reference evidence="3" key="1">
    <citation type="submission" date="2019-11" db="EMBL/GenBank/DDBJ databases">
        <title>The complete genome sequence of Saccharopolyspora sp. E2A.</title>
        <authorList>
            <person name="Zhang G."/>
        </authorList>
    </citation>
    <scope>NUCLEOTIDE SEQUENCE [LARGE SCALE GENOMIC DNA]</scope>
    <source>
        <strain evidence="3">E2A</strain>
    </source>
</reference>